<protein>
    <submittedName>
        <fullName evidence="5">Galectin domain-containing protein</fullName>
    </submittedName>
</protein>
<dbReference type="PROSITE" id="PS51304">
    <property type="entry name" value="GALECTIN"/>
    <property type="match status" value="1"/>
</dbReference>
<evidence type="ECO:0000259" key="3">
    <source>
        <dbReference type="PROSITE" id="PS51304"/>
    </source>
</evidence>
<feature type="compositionally biased region" description="Polar residues" evidence="2">
    <location>
        <begin position="364"/>
        <end position="373"/>
    </location>
</feature>
<feature type="compositionally biased region" description="Basic and acidic residues" evidence="2">
    <location>
        <begin position="228"/>
        <end position="240"/>
    </location>
</feature>
<feature type="compositionally biased region" description="Low complexity" evidence="2">
    <location>
        <begin position="241"/>
        <end position="259"/>
    </location>
</feature>
<organism evidence="4 5">
    <name type="scientific">Macrostomum lignano</name>
    <dbReference type="NCBI Taxonomy" id="282301"/>
    <lineage>
        <taxon>Eukaryota</taxon>
        <taxon>Metazoa</taxon>
        <taxon>Spiralia</taxon>
        <taxon>Lophotrochozoa</taxon>
        <taxon>Platyhelminthes</taxon>
        <taxon>Rhabditophora</taxon>
        <taxon>Macrostomorpha</taxon>
        <taxon>Macrostomida</taxon>
        <taxon>Macrostomidae</taxon>
        <taxon>Macrostomum</taxon>
    </lineage>
</organism>
<proteinExistence type="predicted"/>
<evidence type="ECO:0000313" key="4">
    <source>
        <dbReference type="Proteomes" id="UP000095280"/>
    </source>
</evidence>
<keyword evidence="4" id="KW-1185">Reference proteome</keyword>
<reference evidence="5" key="1">
    <citation type="submission" date="2016-11" db="UniProtKB">
        <authorList>
            <consortium name="WormBaseParasite"/>
        </authorList>
    </citation>
    <scope>IDENTIFICATION</scope>
</reference>
<dbReference type="GO" id="GO:0030246">
    <property type="term" value="F:carbohydrate binding"/>
    <property type="evidence" value="ECO:0007669"/>
    <property type="project" value="UniProtKB-KW"/>
</dbReference>
<feature type="domain" description="Galectin" evidence="3">
    <location>
        <begin position="850"/>
        <end position="999"/>
    </location>
</feature>
<dbReference type="InterPro" id="IPR001079">
    <property type="entry name" value="Galectin_CRD"/>
</dbReference>
<feature type="compositionally biased region" description="Basic and acidic residues" evidence="2">
    <location>
        <begin position="435"/>
        <end position="444"/>
    </location>
</feature>
<feature type="region of interest" description="Disordered" evidence="2">
    <location>
        <begin position="1"/>
        <end position="31"/>
    </location>
</feature>
<evidence type="ECO:0000256" key="2">
    <source>
        <dbReference type="SAM" id="MobiDB-lite"/>
    </source>
</evidence>
<feature type="compositionally biased region" description="Acidic residues" evidence="2">
    <location>
        <begin position="1"/>
        <end position="10"/>
    </location>
</feature>
<accession>A0A1I8GNN0</accession>
<dbReference type="Proteomes" id="UP000095280">
    <property type="component" value="Unplaced"/>
</dbReference>
<dbReference type="AlphaFoldDB" id="A0A1I8GNN0"/>
<feature type="compositionally biased region" description="Polar residues" evidence="2">
    <location>
        <begin position="421"/>
        <end position="434"/>
    </location>
</feature>
<feature type="compositionally biased region" description="Low complexity" evidence="2">
    <location>
        <begin position="273"/>
        <end position="290"/>
    </location>
</feature>
<keyword evidence="1" id="KW-0430">Lectin</keyword>
<feature type="compositionally biased region" description="Basic and acidic residues" evidence="2">
    <location>
        <begin position="159"/>
        <end position="177"/>
    </location>
</feature>
<feature type="region of interest" description="Disordered" evidence="2">
    <location>
        <begin position="139"/>
        <end position="307"/>
    </location>
</feature>
<feature type="compositionally biased region" description="Polar residues" evidence="2">
    <location>
        <begin position="178"/>
        <end position="215"/>
    </location>
</feature>
<sequence length="1177" mass="128176">SADLAEETEESVLARKLQQGTDAEQRDESIGAEVDDIKNLVKHLDQDVDEVRIEYEDQQISIELQEVSSGQEKALSDLEKDTKKINFPSEAIDISGCLEFNDNPNTSVPSYSYAKPTIKEGMEPMRKLDFTCLDDTSTDFSNRTPAAAGVENVTLQTERSVKGLLDRDLAEESDKSTASHTSQNSPEFEGASPQSETASLDQNHSLSVHTVTQGGFQPEDIESEEVETCFKDGHSEDKPFDSNTNSSVVDTVSPSSTVSHYYDNQPSRKSCSLEDSNSLRSNNENLRDSSPLSNDNKLSNDKALVQTEVQQAELEQEQAENSSDPELTAIEISAATTAHEISLPKVLNGTPTLVRQECESRESLQSVIESASSAAEGADTGTRGQLDDVVQQPGRLSASEDEDSEADNDEPPYFFDGGSIAANQTNATLNSKWTEQSKLRDGRSPEPIGPNTHVEEADHHAIMSNGTDVMISTLTKMPGANQKPSRAQDAAKFGVFRYNHWQSEAFNSPSGDGPRAGSDRELSNSLQFGDGSHGDTLEFQLTNESAIEDLERRKNAKGFSTLKPIIPFRARLPVQIRYGHSIVIYGRMTNYSSAGLKLSLENLDYSPGAQAFELLISFPGGADQPSLMHTCQLIGGQPVCEAKALLSPKQNDEFRLVICFKRLGLSTALADTECVLPHHIPVSDFTHLVLHPDCEYTSVEFHERLELPLRERLACPLSLVESVRLGLRPDSSSTGLLFGLADGAAMTCSLSIASLTATVGRADPDDTCSSNGGDDGGGFVKEMEKRGLNQLAKLRSVLLTIHGQVVRIHINGEYIMTYLMKLDARRVKSLYIEGDLMLEDFKIKEMRANPLTALPKQLPVGGQIRIWARLLPSAASMPAGNNCRISLRTGADPSSADFALLARVAPSRESDSGAVGCLALSAIVNGQQSDEAVDATSRSDAKDRDGFAFETTIVRRLKDFYVVLDSGHNASLRHRIDPDLVTHLHLAGAATAFLFVSFPASLWLPYTNRLPPMDPSRPGRLIRLGLSDGADLAETDGGNYGASRTVSLAIGADPDGVKPLICEFCLTDSGQQAALAWMNDARQTRVAELCPVPLFSEIRTIDLLLADNGDCKLVVNKRIVSSYRADISPKDARWIVITGNISLLNVELENQSLEQNDPTTFCGICCQMIQNRAKQLD</sequence>
<feature type="region of interest" description="Disordered" evidence="2">
    <location>
        <begin position="364"/>
        <end position="450"/>
    </location>
</feature>
<feature type="compositionally biased region" description="Acidic residues" evidence="2">
    <location>
        <begin position="399"/>
        <end position="410"/>
    </location>
</feature>
<dbReference type="Gene3D" id="2.60.120.200">
    <property type="match status" value="2"/>
</dbReference>
<evidence type="ECO:0000313" key="5">
    <source>
        <dbReference type="WBParaSite" id="maker-uti_cns_0002460-snap-gene-0.9-mRNA-1"/>
    </source>
</evidence>
<name>A0A1I8GNN0_9PLAT</name>
<evidence type="ECO:0000256" key="1">
    <source>
        <dbReference type="ARBA" id="ARBA00022734"/>
    </source>
</evidence>
<dbReference type="WBParaSite" id="maker-uti_cns_0002460-snap-gene-0.9-mRNA-1">
    <property type="protein sequence ID" value="maker-uti_cns_0002460-snap-gene-0.9-mRNA-1"/>
    <property type="gene ID" value="maker-uti_cns_0002460-snap-gene-0.9"/>
</dbReference>